<keyword evidence="4 6" id="KW-0786">Thiamine pyrophosphate</keyword>
<proteinExistence type="inferred from homology"/>
<dbReference type="GO" id="GO:0009234">
    <property type="term" value="P:menaquinone biosynthetic process"/>
    <property type="evidence" value="ECO:0007669"/>
    <property type="project" value="UniProtKB-UniRule"/>
</dbReference>
<keyword evidence="9" id="KW-1185">Reference proteome</keyword>
<dbReference type="CDD" id="cd07037">
    <property type="entry name" value="TPP_PYR_MenD"/>
    <property type="match status" value="1"/>
</dbReference>
<dbReference type="SUPFAM" id="SSF52518">
    <property type="entry name" value="Thiamin diphosphate-binding fold (THDP-binding)"/>
    <property type="match status" value="2"/>
</dbReference>
<evidence type="ECO:0000256" key="4">
    <source>
        <dbReference type="ARBA" id="ARBA00023052"/>
    </source>
</evidence>
<evidence type="ECO:0000256" key="2">
    <source>
        <dbReference type="ARBA" id="ARBA00022723"/>
    </source>
</evidence>
<dbReference type="GO" id="GO:0030976">
    <property type="term" value="F:thiamine pyrophosphate binding"/>
    <property type="evidence" value="ECO:0007669"/>
    <property type="project" value="UniProtKB-UniRule"/>
</dbReference>
<sequence length="569" mass="64098">MAILQPLIDLAAVCYRKGIRHVVISPGSRSAALTLAFTRYKGFSLHVCMDERSAGFIALGMAQQLGMPVVLICTSGSAAYNYAPAVSEAFFQQVPLLVLSADRPKEWLHQYDGQTIYQTEIFGKHVKRSFEFSTEYEHKDVKWAINRMANEAVNLAGMVPMGPVHINVPIREPFYPSGSESFQESEYIRIIERPNSAVIFPESVWHGLLNEWDESPKILIAGGQNKPDPELKKMLKTISEEWDIPVLGDCITNIRDDEFIESHDLFLPDAGQELVPDLLVTFGLSFISKEFKQFIRKNPPRRHWHIGEDDFLTDPTQSLTKQLPVSADYFFKNLFDRIDNQLFIQNSEPETEAAFKQKWLQLEYRSRSEKAVFLQNIDALNDLTSLDRILRYSDASYQLHVANSMSVRYVNAMGVNDAVSGVFCNRGTSGIDGCVSTAIGAAMVNKQNTLLIVGDVAFLYDRNGLLVAPLPSNLKIVVINNAGGNIFRMIEGPGALPEMETYFETRHAFTAERTCEDSGIAYFKATDMGSLHAILHAFWENQTISLLEIFTDPYENEKVWKLLKGLLRS</sequence>
<dbReference type="UniPathway" id="UPA00079"/>
<keyword evidence="5 6" id="KW-0464">Manganese</keyword>
<keyword evidence="1 6" id="KW-0808">Transferase</keyword>
<protein>
    <recommendedName>
        <fullName evidence="6">2-succinyl-5-enolpyruvyl-6-hydroxy-3-cyclohexene-1-carboxylate synthase</fullName>
        <shortName evidence="6">SEPHCHC synthase</shortName>
        <ecNumber evidence="6">2.2.1.9</ecNumber>
    </recommendedName>
    <alternativeName>
        <fullName evidence="6">Menaquinone biosynthesis protein MenD</fullName>
    </alternativeName>
</protein>
<evidence type="ECO:0000256" key="5">
    <source>
        <dbReference type="ARBA" id="ARBA00023211"/>
    </source>
</evidence>
<gene>
    <name evidence="6 8" type="primary">menD</name>
    <name evidence="8" type="ORF">FEM55_03590</name>
</gene>
<keyword evidence="2 6" id="KW-0479">Metal-binding</keyword>
<evidence type="ECO:0000256" key="3">
    <source>
        <dbReference type="ARBA" id="ARBA00022842"/>
    </source>
</evidence>
<dbReference type="OrthoDB" id="9791859at2"/>
<comment type="cofactor">
    <cofactor evidence="6">
        <name>thiamine diphosphate</name>
        <dbReference type="ChEBI" id="CHEBI:58937"/>
    </cofactor>
    <text evidence="6">Binds 1 thiamine pyrophosphate per subunit.</text>
</comment>
<dbReference type="NCBIfam" id="TIGR00173">
    <property type="entry name" value="menD"/>
    <property type="match status" value="1"/>
</dbReference>
<dbReference type="AlphaFoldDB" id="A0A5R9KJI7"/>
<evidence type="ECO:0000256" key="6">
    <source>
        <dbReference type="HAMAP-Rule" id="MF_01659"/>
    </source>
</evidence>
<comment type="caution">
    <text evidence="8">The sequence shown here is derived from an EMBL/GenBank/DDBJ whole genome shotgun (WGS) entry which is preliminary data.</text>
</comment>
<keyword evidence="3 6" id="KW-0460">Magnesium</keyword>
<feature type="domain" description="Thiamine pyrophosphate enzyme N-terminal TPP-binding" evidence="7">
    <location>
        <begin position="10"/>
        <end position="116"/>
    </location>
</feature>
<dbReference type="Gene3D" id="3.40.50.970">
    <property type="match status" value="2"/>
</dbReference>
<reference evidence="8 9" key="1">
    <citation type="submission" date="2019-05" db="EMBL/GenBank/DDBJ databases">
        <authorList>
            <person name="Qu J.-H."/>
        </authorList>
    </citation>
    <scope>NUCLEOTIDE SEQUENCE [LARGE SCALE GENOMIC DNA]</scope>
    <source>
        <strain evidence="8 9">Z12</strain>
    </source>
</reference>
<dbReference type="GO" id="GO:0000287">
    <property type="term" value="F:magnesium ion binding"/>
    <property type="evidence" value="ECO:0007669"/>
    <property type="project" value="UniProtKB-UniRule"/>
</dbReference>
<dbReference type="Pfam" id="PF02776">
    <property type="entry name" value="TPP_enzyme_N"/>
    <property type="match status" value="1"/>
</dbReference>
<dbReference type="EMBL" id="VCEI01000011">
    <property type="protein sequence ID" value="TLU96236.1"/>
    <property type="molecule type" value="Genomic_DNA"/>
</dbReference>
<evidence type="ECO:0000313" key="8">
    <source>
        <dbReference type="EMBL" id="TLU96236.1"/>
    </source>
</evidence>
<evidence type="ECO:0000256" key="1">
    <source>
        <dbReference type="ARBA" id="ARBA00022679"/>
    </source>
</evidence>
<comment type="cofactor">
    <cofactor evidence="6">
        <name>Mg(2+)</name>
        <dbReference type="ChEBI" id="CHEBI:18420"/>
    </cofactor>
    <cofactor evidence="6">
        <name>Mn(2+)</name>
        <dbReference type="ChEBI" id="CHEBI:29035"/>
    </cofactor>
</comment>
<dbReference type="PANTHER" id="PTHR42916">
    <property type="entry name" value="2-SUCCINYL-5-ENOLPYRUVYL-6-HYDROXY-3-CYCLOHEXENE-1-CARBOXYLATE SYNTHASE"/>
    <property type="match status" value="1"/>
</dbReference>
<dbReference type="InterPro" id="IPR004433">
    <property type="entry name" value="MenaQ_synth_MenD"/>
</dbReference>
<dbReference type="UniPathway" id="UPA01057">
    <property type="reaction ID" value="UER00164"/>
</dbReference>
<dbReference type="InterPro" id="IPR029061">
    <property type="entry name" value="THDP-binding"/>
</dbReference>
<dbReference type="InterPro" id="IPR012001">
    <property type="entry name" value="Thiamin_PyroP_enz_TPP-bd_dom"/>
</dbReference>
<dbReference type="Gene3D" id="3.40.50.1220">
    <property type="entry name" value="TPP-binding domain"/>
    <property type="match status" value="1"/>
</dbReference>
<dbReference type="HAMAP" id="MF_01659">
    <property type="entry name" value="MenD"/>
    <property type="match status" value="1"/>
</dbReference>
<comment type="pathway">
    <text evidence="6">Quinol/quinone metabolism; menaquinone biosynthesis.</text>
</comment>
<dbReference type="EC" id="2.2.1.9" evidence="6"/>
<accession>A0A5R9KJI7</accession>
<comment type="similarity">
    <text evidence="6">Belongs to the TPP enzyme family. MenD subfamily.</text>
</comment>
<dbReference type="PIRSF" id="PIRSF004983">
    <property type="entry name" value="MenD"/>
    <property type="match status" value="1"/>
</dbReference>
<dbReference type="GO" id="GO:0030145">
    <property type="term" value="F:manganese ion binding"/>
    <property type="evidence" value="ECO:0007669"/>
    <property type="project" value="UniProtKB-UniRule"/>
</dbReference>
<comment type="pathway">
    <text evidence="6">Quinol/quinone metabolism; 1,4-dihydroxy-2-naphthoate biosynthesis; 1,4-dihydroxy-2-naphthoate from chorismate: step 2/7.</text>
</comment>
<dbReference type="CDD" id="cd02009">
    <property type="entry name" value="TPP_SHCHC_synthase"/>
    <property type="match status" value="1"/>
</dbReference>
<organism evidence="8 9">
    <name type="scientific">Dyadobacter sediminis</name>
    <dbReference type="NCBI Taxonomy" id="1493691"/>
    <lineage>
        <taxon>Bacteria</taxon>
        <taxon>Pseudomonadati</taxon>
        <taxon>Bacteroidota</taxon>
        <taxon>Cytophagia</taxon>
        <taxon>Cytophagales</taxon>
        <taxon>Spirosomataceae</taxon>
        <taxon>Dyadobacter</taxon>
    </lineage>
</organism>
<comment type="function">
    <text evidence="6">Catalyzes the thiamine diphosphate-dependent decarboxylation of 2-oxoglutarate and the subsequent addition of the resulting succinic semialdehyde-thiamine pyrophosphate anion to isochorismate to yield 2-succinyl-5-enolpyruvyl-6-hydroxy-3-cyclohexene-1-carboxylate (SEPHCHC).</text>
</comment>
<dbReference type="GO" id="GO:0070204">
    <property type="term" value="F:2-succinyl-5-enolpyruvyl-6-hydroxy-3-cyclohexene-1-carboxylic-acid synthase activity"/>
    <property type="evidence" value="ECO:0007669"/>
    <property type="project" value="UniProtKB-UniRule"/>
</dbReference>
<dbReference type="Proteomes" id="UP000309788">
    <property type="component" value="Unassembled WGS sequence"/>
</dbReference>
<dbReference type="PANTHER" id="PTHR42916:SF1">
    <property type="entry name" value="PROTEIN PHYLLO, CHLOROPLASTIC"/>
    <property type="match status" value="1"/>
</dbReference>
<dbReference type="RefSeq" id="WP_138279932.1">
    <property type="nucleotide sequence ID" value="NZ_BMGE01000001.1"/>
</dbReference>
<comment type="catalytic activity">
    <reaction evidence="6">
        <text>isochorismate + 2-oxoglutarate + H(+) = 5-enolpyruvoyl-6-hydroxy-2-succinyl-cyclohex-3-ene-1-carboxylate + CO2</text>
        <dbReference type="Rhea" id="RHEA:25593"/>
        <dbReference type="ChEBI" id="CHEBI:15378"/>
        <dbReference type="ChEBI" id="CHEBI:16526"/>
        <dbReference type="ChEBI" id="CHEBI:16810"/>
        <dbReference type="ChEBI" id="CHEBI:29780"/>
        <dbReference type="ChEBI" id="CHEBI:58818"/>
        <dbReference type="EC" id="2.2.1.9"/>
    </reaction>
</comment>
<name>A0A5R9KJI7_9BACT</name>
<evidence type="ECO:0000313" key="9">
    <source>
        <dbReference type="Proteomes" id="UP000309788"/>
    </source>
</evidence>
<evidence type="ECO:0000259" key="7">
    <source>
        <dbReference type="Pfam" id="PF02776"/>
    </source>
</evidence>
<comment type="subunit">
    <text evidence="6">Homodimer.</text>
</comment>
<keyword evidence="6" id="KW-0474">Menaquinone biosynthesis</keyword>